<name>A0A6D2J8V7_9BRAS</name>
<dbReference type="Proteomes" id="UP000467841">
    <property type="component" value="Unassembled WGS sequence"/>
</dbReference>
<feature type="domain" description="Retrotransposon Copia-like N-terminal" evidence="1">
    <location>
        <begin position="36"/>
        <end position="71"/>
    </location>
</feature>
<protein>
    <recommendedName>
        <fullName evidence="1">Retrotransposon Copia-like N-terminal domain-containing protein</fullName>
    </recommendedName>
</protein>
<evidence type="ECO:0000313" key="3">
    <source>
        <dbReference type="Proteomes" id="UP000467841"/>
    </source>
</evidence>
<evidence type="ECO:0000259" key="1">
    <source>
        <dbReference type="Pfam" id="PF14244"/>
    </source>
</evidence>
<keyword evidence="3" id="KW-1185">Reference proteome</keyword>
<dbReference type="PANTHER" id="PTHR37610">
    <property type="entry name" value="CCHC-TYPE DOMAIN-CONTAINING PROTEIN"/>
    <property type="match status" value="1"/>
</dbReference>
<organism evidence="2 3">
    <name type="scientific">Microthlaspi erraticum</name>
    <dbReference type="NCBI Taxonomy" id="1685480"/>
    <lineage>
        <taxon>Eukaryota</taxon>
        <taxon>Viridiplantae</taxon>
        <taxon>Streptophyta</taxon>
        <taxon>Embryophyta</taxon>
        <taxon>Tracheophyta</taxon>
        <taxon>Spermatophyta</taxon>
        <taxon>Magnoliopsida</taxon>
        <taxon>eudicotyledons</taxon>
        <taxon>Gunneridae</taxon>
        <taxon>Pentapetalae</taxon>
        <taxon>rosids</taxon>
        <taxon>malvids</taxon>
        <taxon>Brassicales</taxon>
        <taxon>Brassicaceae</taxon>
        <taxon>Coluteocarpeae</taxon>
        <taxon>Microthlaspi</taxon>
    </lineage>
</organism>
<reference evidence="2" key="1">
    <citation type="submission" date="2020-01" db="EMBL/GenBank/DDBJ databases">
        <authorList>
            <person name="Mishra B."/>
        </authorList>
    </citation>
    <scope>NUCLEOTIDE SEQUENCE [LARGE SCALE GENOMIC DNA]</scope>
</reference>
<dbReference type="InterPro" id="IPR029472">
    <property type="entry name" value="Copia-like_N"/>
</dbReference>
<dbReference type="AlphaFoldDB" id="A0A6D2J8V7"/>
<dbReference type="EMBL" id="CACVBM020001163">
    <property type="protein sequence ID" value="CAA7036062.1"/>
    <property type="molecule type" value="Genomic_DNA"/>
</dbReference>
<gene>
    <name evidence="2" type="ORF">MERR_LOCUS23297</name>
</gene>
<evidence type="ECO:0000313" key="2">
    <source>
        <dbReference type="EMBL" id="CAA7036062.1"/>
    </source>
</evidence>
<dbReference type="OrthoDB" id="1058471at2759"/>
<accession>A0A6D2J8V7</accession>
<proteinExistence type="predicted"/>
<dbReference type="PANTHER" id="PTHR37610:SF100">
    <property type="entry name" value="COPIA-LIKE POLYPROTEIN_RETROTRANSPOSON"/>
    <property type="match status" value="1"/>
</dbReference>
<sequence length="235" mass="27513">MAAETSMKSSPELDFGSPYYMDREFYFGFDPVPVILSLEEDNYVHWKIRFQTFLRIVNKLGFVDGTLEKPDQSSPLYKLWEQNDSRVTCWLLNSMSEKVQMRLYSAETARDLWERTKQIFVPNLDLKIYQVRRKIAKLRQGGDSVATYYRKLSDAWMDLSEYDPAPECACGGCKCEIKKRAREAREKEELFAFLMGLNKSLSFMSAILMFKKPPPPLHEAYFMVEQAESDLKRSR</sequence>
<comment type="caution">
    <text evidence="2">The sequence shown here is derived from an EMBL/GenBank/DDBJ whole genome shotgun (WGS) entry which is preliminary data.</text>
</comment>
<dbReference type="Pfam" id="PF14244">
    <property type="entry name" value="Retrotran_gag_3"/>
    <property type="match status" value="1"/>
</dbReference>